<dbReference type="GO" id="GO:0005829">
    <property type="term" value="C:cytosol"/>
    <property type="evidence" value="ECO:0007669"/>
    <property type="project" value="TreeGrafter"/>
</dbReference>
<dbReference type="NCBIfam" id="NF041359">
    <property type="entry name" value="GntG_guanitoxin"/>
    <property type="match status" value="1"/>
</dbReference>
<organism evidence="7 8">
    <name type="scientific">Fonsecaea multimorphosa CBS 102226</name>
    <dbReference type="NCBI Taxonomy" id="1442371"/>
    <lineage>
        <taxon>Eukaryota</taxon>
        <taxon>Fungi</taxon>
        <taxon>Dikarya</taxon>
        <taxon>Ascomycota</taxon>
        <taxon>Pezizomycotina</taxon>
        <taxon>Eurotiomycetes</taxon>
        <taxon>Chaetothyriomycetidae</taxon>
        <taxon>Chaetothyriales</taxon>
        <taxon>Herpotrichiellaceae</taxon>
        <taxon>Fonsecaea</taxon>
    </lineage>
</organism>
<dbReference type="VEuPathDB" id="FungiDB:Z520_10818"/>
<dbReference type="FunFam" id="3.40.640.10:FF:000030">
    <property type="entry name" value="Low-specificity L-threonine aldolase"/>
    <property type="match status" value="1"/>
</dbReference>
<comment type="cofactor">
    <cofactor evidence="1">
        <name>pyridoxal 5'-phosphate</name>
        <dbReference type="ChEBI" id="CHEBI:597326"/>
    </cofactor>
</comment>
<dbReference type="SUPFAM" id="SSF53383">
    <property type="entry name" value="PLP-dependent transferases"/>
    <property type="match status" value="1"/>
</dbReference>
<gene>
    <name evidence="7" type="ORF">Z520_10818</name>
</gene>
<name>A0A0D2JSK3_9EURO</name>
<dbReference type="PANTHER" id="PTHR48097:SF9">
    <property type="entry name" value="L-THREONINE ALDOLASE"/>
    <property type="match status" value="1"/>
</dbReference>
<dbReference type="Proteomes" id="UP000053411">
    <property type="component" value="Unassembled WGS sequence"/>
</dbReference>
<keyword evidence="3" id="KW-0663">Pyridoxal phosphate</keyword>
<dbReference type="GO" id="GO:0008732">
    <property type="term" value="F:L-allo-threonine aldolase activity"/>
    <property type="evidence" value="ECO:0007669"/>
    <property type="project" value="TreeGrafter"/>
</dbReference>
<keyword evidence="8" id="KW-1185">Reference proteome</keyword>
<dbReference type="GeneID" id="27716564"/>
<dbReference type="AlphaFoldDB" id="A0A0D2JSK3"/>
<evidence type="ECO:0000259" key="6">
    <source>
        <dbReference type="Pfam" id="PF01212"/>
    </source>
</evidence>
<evidence type="ECO:0000256" key="3">
    <source>
        <dbReference type="ARBA" id="ARBA00022898"/>
    </source>
</evidence>
<dbReference type="EMBL" id="KN848094">
    <property type="protein sequence ID" value="KIX93399.1"/>
    <property type="molecule type" value="Genomic_DNA"/>
</dbReference>
<evidence type="ECO:0000256" key="4">
    <source>
        <dbReference type="ARBA" id="ARBA00023239"/>
    </source>
</evidence>
<dbReference type="RefSeq" id="XP_016627522.1">
    <property type="nucleotide sequence ID" value="XM_016781310.1"/>
</dbReference>
<dbReference type="Gene3D" id="3.40.640.10">
    <property type="entry name" value="Type I PLP-dependent aspartate aminotransferase-like (Major domain)"/>
    <property type="match status" value="1"/>
</dbReference>
<dbReference type="STRING" id="1442371.A0A0D2JSK3"/>
<accession>A0A0D2JSK3</accession>
<reference evidence="7 8" key="1">
    <citation type="submission" date="2015-01" db="EMBL/GenBank/DDBJ databases">
        <title>The Genome Sequence of Fonsecaea multimorphosa CBS 102226.</title>
        <authorList>
            <consortium name="The Broad Institute Genomics Platform"/>
            <person name="Cuomo C."/>
            <person name="de Hoog S."/>
            <person name="Gorbushina A."/>
            <person name="Stielow B."/>
            <person name="Teixiera M."/>
            <person name="Abouelleil A."/>
            <person name="Chapman S.B."/>
            <person name="Priest M."/>
            <person name="Young S.K."/>
            <person name="Wortman J."/>
            <person name="Nusbaum C."/>
            <person name="Birren B."/>
        </authorList>
    </citation>
    <scope>NUCLEOTIDE SEQUENCE [LARGE SCALE GENOMIC DNA]</scope>
    <source>
        <strain evidence="7 8">CBS 102226</strain>
    </source>
</reference>
<comment type="similarity">
    <text evidence="2">Belongs to the threonine aldolase family.</text>
</comment>
<protein>
    <recommendedName>
        <fullName evidence="6">Aromatic amino acid beta-eliminating lyase/threonine aldolase domain-containing protein</fullName>
    </recommendedName>
</protein>
<dbReference type="PANTHER" id="PTHR48097">
    <property type="entry name" value="L-THREONINE ALDOLASE-RELATED"/>
    <property type="match status" value="1"/>
</dbReference>
<proteinExistence type="inferred from homology"/>
<keyword evidence="4" id="KW-0456">Lyase</keyword>
<dbReference type="InterPro" id="IPR015421">
    <property type="entry name" value="PyrdxlP-dep_Trfase_major"/>
</dbReference>
<dbReference type="InterPro" id="IPR001597">
    <property type="entry name" value="ArAA_b-elim_lyase/Thr_aldolase"/>
</dbReference>
<dbReference type="Pfam" id="PF01212">
    <property type="entry name" value="Beta_elim_lyase"/>
    <property type="match status" value="1"/>
</dbReference>
<evidence type="ECO:0000313" key="7">
    <source>
        <dbReference type="EMBL" id="KIX93399.1"/>
    </source>
</evidence>
<dbReference type="GO" id="GO:0006567">
    <property type="term" value="P:L-threonine catabolic process"/>
    <property type="evidence" value="ECO:0007669"/>
    <property type="project" value="TreeGrafter"/>
</dbReference>
<evidence type="ECO:0000256" key="2">
    <source>
        <dbReference type="ARBA" id="ARBA00006966"/>
    </source>
</evidence>
<feature type="modified residue" description="N6-(pyridoxal phosphate)lysine" evidence="5">
    <location>
        <position position="216"/>
    </location>
</feature>
<evidence type="ECO:0000256" key="5">
    <source>
        <dbReference type="PIRSR" id="PIRSR017617-1"/>
    </source>
</evidence>
<dbReference type="OrthoDB" id="10261951at2759"/>
<evidence type="ECO:0000256" key="1">
    <source>
        <dbReference type="ARBA" id="ARBA00001933"/>
    </source>
</evidence>
<dbReference type="PIRSF" id="PIRSF017617">
    <property type="entry name" value="Thr_aldolase"/>
    <property type="match status" value="1"/>
</dbReference>
<dbReference type="GO" id="GO:0006545">
    <property type="term" value="P:glycine biosynthetic process"/>
    <property type="evidence" value="ECO:0007669"/>
    <property type="project" value="TreeGrafter"/>
</dbReference>
<sequence length="351" mass="38289">MATNGVNGVHGDAHAPAEFDLRSDIVTVPTLAMLNAVANTTYKDDVYREDPTTEDFQSEMAKLLGHEDAIFMLSGTMSNQLGLRALLMQPPYSVLCDSHGHILHYEAGGVASLSGASIQPVEARNKKYLTLEDIKEKAILDDYVQYSPTRVISLENTLNGLVYPLEEIRRISAFARENKIKMHLDGARLWDAVVAGGGTLKDYAQEFDTVNLCFSKGLGAPLGSILVGSNKTIAQARKVRQSIGGGMHQAGVLTAMARVAFRDTFGGRVDGKGSLLLGAHQKAKHLAQVWVGHGGKLLGPTETCMVFLNFKDIGLSRPELEKMALEYGLIIKNERLVVHYRKTSKRIVSPK</sequence>
<dbReference type="InterPro" id="IPR023603">
    <property type="entry name" value="Low_specificity_L-TA-like"/>
</dbReference>
<feature type="domain" description="Aromatic amino acid beta-eliminating lyase/threonine aldolase" evidence="6">
    <location>
        <begin position="20"/>
        <end position="309"/>
    </location>
</feature>
<dbReference type="InterPro" id="IPR015424">
    <property type="entry name" value="PyrdxlP-dep_Trfase"/>
</dbReference>
<evidence type="ECO:0000313" key="8">
    <source>
        <dbReference type="Proteomes" id="UP000053411"/>
    </source>
</evidence>